<comment type="caution">
    <text evidence="1">The sequence shown here is derived from an EMBL/GenBank/DDBJ whole genome shotgun (WGS) entry which is preliminary data.</text>
</comment>
<protein>
    <submittedName>
        <fullName evidence="1">Uncharacterized protein</fullName>
    </submittedName>
</protein>
<proteinExistence type="predicted"/>
<dbReference type="Proteomes" id="UP001243375">
    <property type="component" value="Unassembled WGS sequence"/>
</dbReference>
<sequence>MAQLSDDEHWLSYISDWEPTYQFDENVPQDGESGWRKTPGRFGFWHNPTTFQYAMRPLGFSPGPFPEEMVPRIMKRDSSQQFPPAPVSTAHWRHPAMPPVSTGTSSASSSWQSSAARAPERPPVVKHGAIAKRPPQKRISETGVQRSAGRRSSLLSREVWPDDVTSIEQEEDSNAILPDSPVSTSAATSDYALSNTSSPHLKRRGTGGSEEWGRPPAVPRGAYGKMRTGSESSDGSGGHMTNSWECASPGDRARHGSQRSSVFGAVNPIQDSAEISPPQSPFANQSETDGSVNSSDDRMAAANQILLPNEEYDLMPQWLTPEEHTSNAGGRYSFAGVLSQELGIIPGSNDSKEARSTICKSKLHQNTTQDAFEIPTDD</sequence>
<reference evidence="1" key="1">
    <citation type="submission" date="2023-04" db="EMBL/GenBank/DDBJ databases">
        <title>Draft Genome sequencing of Naganishia species isolated from polar environments using Oxford Nanopore Technology.</title>
        <authorList>
            <person name="Leo P."/>
            <person name="Venkateswaran K."/>
        </authorList>
    </citation>
    <scope>NUCLEOTIDE SEQUENCE</scope>
    <source>
        <strain evidence="1">MNA-CCFEE 5425</strain>
    </source>
</reference>
<name>A0ACC2WV32_9TREE</name>
<accession>A0ACC2WV32</accession>
<evidence type="ECO:0000313" key="2">
    <source>
        <dbReference type="Proteomes" id="UP001243375"/>
    </source>
</evidence>
<keyword evidence="2" id="KW-1185">Reference proteome</keyword>
<evidence type="ECO:0000313" key="1">
    <source>
        <dbReference type="EMBL" id="KAJ9114671.1"/>
    </source>
</evidence>
<gene>
    <name evidence="1" type="ORF">QFC22_005547</name>
</gene>
<organism evidence="1 2">
    <name type="scientific">Naganishia vaughanmartiniae</name>
    <dbReference type="NCBI Taxonomy" id="1424756"/>
    <lineage>
        <taxon>Eukaryota</taxon>
        <taxon>Fungi</taxon>
        <taxon>Dikarya</taxon>
        <taxon>Basidiomycota</taxon>
        <taxon>Agaricomycotina</taxon>
        <taxon>Tremellomycetes</taxon>
        <taxon>Filobasidiales</taxon>
        <taxon>Filobasidiaceae</taxon>
        <taxon>Naganishia</taxon>
    </lineage>
</organism>
<dbReference type="EMBL" id="JASBWU010000018">
    <property type="protein sequence ID" value="KAJ9114671.1"/>
    <property type="molecule type" value="Genomic_DNA"/>
</dbReference>